<comment type="function">
    <text evidence="1 8">Attaches a formyl group to the free amino group of methionyl-tRNA(fMet). The formyl group appears to play a dual role in the initiator identity of N-formylmethionyl-tRNA by promoting its recognition by IF2 and preventing the misappropriation of this tRNA by the elongation apparatus.</text>
</comment>
<dbReference type="InterPro" id="IPR005793">
    <property type="entry name" value="Formyl_trans_C"/>
</dbReference>
<name>A0A927C0K3_9GAMM</name>
<accession>A0A927C0K3</accession>
<evidence type="ECO:0000313" key="12">
    <source>
        <dbReference type="Proteomes" id="UP000610558"/>
    </source>
</evidence>
<dbReference type="InterPro" id="IPR036477">
    <property type="entry name" value="Formyl_transf_N_sf"/>
</dbReference>
<dbReference type="EC" id="2.1.2.9" evidence="3 8"/>
<dbReference type="AlphaFoldDB" id="A0A927C0K3"/>
<dbReference type="PROSITE" id="PS00373">
    <property type="entry name" value="GART"/>
    <property type="match status" value="1"/>
</dbReference>
<feature type="domain" description="Formyl transferase N-terminal" evidence="9">
    <location>
        <begin position="11"/>
        <end position="188"/>
    </location>
</feature>
<keyword evidence="6 8" id="KW-0648">Protein biosynthesis</keyword>
<dbReference type="InterPro" id="IPR037022">
    <property type="entry name" value="Formyl_trans_C_sf"/>
</dbReference>
<evidence type="ECO:0000259" key="9">
    <source>
        <dbReference type="Pfam" id="PF00551"/>
    </source>
</evidence>
<feature type="domain" description="Formyl transferase C-terminal" evidence="10">
    <location>
        <begin position="212"/>
        <end position="307"/>
    </location>
</feature>
<dbReference type="Proteomes" id="UP000610558">
    <property type="component" value="Unassembled WGS sequence"/>
</dbReference>
<evidence type="ECO:0000313" key="11">
    <source>
        <dbReference type="EMBL" id="MBD2857586.1"/>
    </source>
</evidence>
<dbReference type="GO" id="GO:0005829">
    <property type="term" value="C:cytosol"/>
    <property type="evidence" value="ECO:0007669"/>
    <property type="project" value="TreeGrafter"/>
</dbReference>
<evidence type="ECO:0000256" key="3">
    <source>
        <dbReference type="ARBA" id="ARBA00012261"/>
    </source>
</evidence>
<evidence type="ECO:0000256" key="8">
    <source>
        <dbReference type="HAMAP-Rule" id="MF_00182"/>
    </source>
</evidence>
<reference evidence="11" key="1">
    <citation type="submission" date="2020-09" db="EMBL/GenBank/DDBJ databases">
        <authorList>
            <person name="Yoon J.-W."/>
        </authorList>
    </citation>
    <scope>NUCLEOTIDE SEQUENCE</scope>
    <source>
        <strain evidence="11">KMU-158</strain>
    </source>
</reference>
<dbReference type="HAMAP" id="MF_00182">
    <property type="entry name" value="Formyl_trans"/>
    <property type="match status" value="1"/>
</dbReference>
<organism evidence="11 12">
    <name type="scientific">Spongiibacter pelagi</name>
    <dbReference type="NCBI Taxonomy" id="2760804"/>
    <lineage>
        <taxon>Bacteria</taxon>
        <taxon>Pseudomonadati</taxon>
        <taxon>Pseudomonadota</taxon>
        <taxon>Gammaproteobacteria</taxon>
        <taxon>Cellvibrionales</taxon>
        <taxon>Spongiibacteraceae</taxon>
        <taxon>Spongiibacter</taxon>
    </lineage>
</organism>
<evidence type="ECO:0000256" key="5">
    <source>
        <dbReference type="ARBA" id="ARBA00022679"/>
    </source>
</evidence>
<dbReference type="Gene3D" id="3.10.25.10">
    <property type="entry name" value="Formyl transferase, C-terminal domain"/>
    <property type="match status" value="1"/>
</dbReference>
<dbReference type="EMBL" id="JACXLD010000001">
    <property type="protein sequence ID" value="MBD2857586.1"/>
    <property type="molecule type" value="Genomic_DNA"/>
</dbReference>
<dbReference type="Pfam" id="PF02911">
    <property type="entry name" value="Formyl_trans_C"/>
    <property type="match status" value="1"/>
</dbReference>
<dbReference type="FunFam" id="3.40.50.170:FF:000003">
    <property type="entry name" value="Methionyl-tRNA formyltransferase"/>
    <property type="match status" value="1"/>
</dbReference>
<proteinExistence type="inferred from homology"/>
<dbReference type="SUPFAM" id="SSF53328">
    <property type="entry name" value="Formyltransferase"/>
    <property type="match status" value="1"/>
</dbReference>
<dbReference type="InterPro" id="IPR001555">
    <property type="entry name" value="GART_AS"/>
</dbReference>
<dbReference type="SUPFAM" id="SSF50486">
    <property type="entry name" value="FMT C-terminal domain-like"/>
    <property type="match status" value="1"/>
</dbReference>
<comment type="catalytic activity">
    <reaction evidence="7 8">
        <text>L-methionyl-tRNA(fMet) + (6R)-10-formyltetrahydrofolate = N-formyl-L-methionyl-tRNA(fMet) + (6S)-5,6,7,8-tetrahydrofolate + H(+)</text>
        <dbReference type="Rhea" id="RHEA:24380"/>
        <dbReference type="Rhea" id="RHEA-COMP:9952"/>
        <dbReference type="Rhea" id="RHEA-COMP:9953"/>
        <dbReference type="ChEBI" id="CHEBI:15378"/>
        <dbReference type="ChEBI" id="CHEBI:57453"/>
        <dbReference type="ChEBI" id="CHEBI:78530"/>
        <dbReference type="ChEBI" id="CHEBI:78844"/>
        <dbReference type="ChEBI" id="CHEBI:195366"/>
        <dbReference type="EC" id="2.1.2.9"/>
    </reaction>
</comment>
<keyword evidence="5 8" id="KW-0808">Transferase</keyword>
<comment type="caution">
    <text evidence="11">The sequence shown here is derived from an EMBL/GenBank/DDBJ whole genome shotgun (WGS) entry which is preliminary data.</text>
</comment>
<dbReference type="InterPro" id="IPR005794">
    <property type="entry name" value="Fmt"/>
</dbReference>
<dbReference type="FunFam" id="3.40.50.12230:FF:000001">
    <property type="entry name" value="Methionyl-tRNA formyltransferase"/>
    <property type="match status" value="1"/>
</dbReference>
<dbReference type="PANTHER" id="PTHR11138:SF5">
    <property type="entry name" value="METHIONYL-TRNA FORMYLTRANSFERASE, MITOCHONDRIAL"/>
    <property type="match status" value="1"/>
</dbReference>
<dbReference type="PANTHER" id="PTHR11138">
    <property type="entry name" value="METHIONYL-TRNA FORMYLTRANSFERASE"/>
    <property type="match status" value="1"/>
</dbReference>
<dbReference type="Pfam" id="PF00551">
    <property type="entry name" value="Formyl_trans_N"/>
    <property type="match status" value="1"/>
</dbReference>
<dbReference type="NCBIfam" id="TIGR00460">
    <property type="entry name" value="fmt"/>
    <property type="match status" value="1"/>
</dbReference>
<dbReference type="Gene3D" id="3.40.50.170">
    <property type="entry name" value="Formyl transferase, N-terminal domain"/>
    <property type="match status" value="1"/>
</dbReference>
<keyword evidence="12" id="KW-1185">Reference proteome</keyword>
<evidence type="ECO:0000259" key="10">
    <source>
        <dbReference type="Pfam" id="PF02911"/>
    </source>
</evidence>
<evidence type="ECO:0000256" key="1">
    <source>
        <dbReference type="ARBA" id="ARBA00002606"/>
    </source>
</evidence>
<dbReference type="GO" id="GO:0004479">
    <property type="term" value="F:methionyl-tRNA formyltransferase activity"/>
    <property type="evidence" value="ECO:0007669"/>
    <property type="project" value="UniProtKB-UniRule"/>
</dbReference>
<evidence type="ECO:0000256" key="6">
    <source>
        <dbReference type="ARBA" id="ARBA00022917"/>
    </source>
</evidence>
<evidence type="ECO:0000256" key="7">
    <source>
        <dbReference type="ARBA" id="ARBA00048558"/>
    </source>
</evidence>
<dbReference type="InterPro" id="IPR041711">
    <property type="entry name" value="Met-tRNA-FMT_N"/>
</dbReference>
<dbReference type="InterPro" id="IPR011034">
    <property type="entry name" value="Formyl_transferase-like_C_sf"/>
</dbReference>
<comment type="similarity">
    <text evidence="2 8">Belongs to the Fmt family.</text>
</comment>
<evidence type="ECO:0000256" key="2">
    <source>
        <dbReference type="ARBA" id="ARBA00010699"/>
    </source>
</evidence>
<evidence type="ECO:0000256" key="4">
    <source>
        <dbReference type="ARBA" id="ARBA00016014"/>
    </source>
</evidence>
<dbReference type="CDD" id="cd08646">
    <property type="entry name" value="FMT_core_Met-tRNA-FMT_N"/>
    <property type="match status" value="1"/>
</dbReference>
<sequence>MNSTANKPLRLVFAGTPDFAAHHLQALIDSGEHEIIGVYTQPDRPAGRGKKTLPSAVKACAEAAGLPVFQPLNLKNEADHNELAALQPDVMVVVAYGLILPQAVLDIPRLGCLNVHGSILPRWRGAAPIQRAIEAGDAESGVTIMQMEAGLDTGPMLNKQYCDITADDTAASLHDKLAELGGPALLETLRELQAGTAKPEVQDDSLSNYASKIEKQEAEIDWSLDAATLDRRIRAFIPFPICYTTLGDDRVRIWHVQVLAESGQAGTILRADKAGIVVACGQGSLAIQRLQLPGGKQLSAAEVLNSRAESFKPGTILG</sequence>
<dbReference type="InterPro" id="IPR044135">
    <property type="entry name" value="Met-tRNA-FMT_C"/>
</dbReference>
<gene>
    <name evidence="8 11" type="primary">fmt</name>
    <name evidence="11" type="ORF">IB286_01110</name>
</gene>
<dbReference type="InterPro" id="IPR002376">
    <property type="entry name" value="Formyl_transf_N"/>
</dbReference>
<protein>
    <recommendedName>
        <fullName evidence="4 8">Methionyl-tRNA formyltransferase</fullName>
        <ecNumber evidence="3 8">2.1.2.9</ecNumber>
    </recommendedName>
</protein>
<dbReference type="CDD" id="cd08704">
    <property type="entry name" value="Met_tRNA_FMT_C"/>
    <property type="match status" value="1"/>
</dbReference>
<dbReference type="RefSeq" id="WP_190761818.1">
    <property type="nucleotide sequence ID" value="NZ_JACXLD010000001.1"/>
</dbReference>
<feature type="binding site" evidence="8">
    <location>
        <begin position="118"/>
        <end position="121"/>
    </location>
    <ligand>
        <name>(6S)-5,6,7,8-tetrahydrofolate</name>
        <dbReference type="ChEBI" id="CHEBI:57453"/>
    </ligand>
</feature>